<dbReference type="Pfam" id="PF11765">
    <property type="entry name" value="Hyphal_reg_CWP"/>
    <property type="match status" value="1"/>
</dbReference>
<accession>A0ABT3QHE5</accession>
<organism evidence="6 7">
    <name type="scientific">Acetobacter thailandicus</name>
    <dbReference type="NCBI Taxonomy" id="1502842"/>
    <lineage>
        <taxon>Bacteria</taxon>
        <taxon>Pseudomonadati</taxon>
        <taxon>Pseudomonadota</taxon>
        <taxon>Alphaproteobacteria</taxon>
        <taxon>Acetobacterales</taxon>
        <taxon>Acetobacteraceae</taxon>
        <taxon>Acetobacter</taxon>
    </lineage>
</organism>
<keyword evidence="2" id="KW-0325">Glycoprotein</keyword>
<evidence type="ECO:0000313" key="7">
    <source>
        <dbReference type="Proteomes" id="UP001301152"/>
    </source>
</evidence>
<evidence type="ECO:0000256" key="2">
    <source>
        <dbReference type="ARBA" id="ARBA00023180"/>
    </source>
</evidence>
<name>A0ABT3QHE5_9PROT</name>
<feature type="domain" description="Hedgehog/Intein (Hint)" evidence="5">
    <location>
        <begin position="373"/>
        <end position="513"/>
    </location>
</feature>
<sequence length="719" mass="75304">MSSDLFGSGGTNSTEQDYTNSVTLNSSSDTLTNSSDGSLIFTPTAVSTVTINGNLDNSGIINYTPSSSGNSFYLGSSSSNSLSNDGKIIYNQADTTSGPTISFLYGNIINGTNGTIDVTSAGGGTVTASNVSSMTNLGTIKIVETSGSGMTSVWGNGYSSTLNNSGTFTIDNSGASSGSTINFNFGGGVTNSGALSLSYPAGSTSIWSLGTGGLNNSGTLSLTSADSSSGNIAINTTGTITNTGSIDAVGTTLTINKDISGDGNINLSNGATVTLSAQNGTALGQTFNFEGGENTLNISSIPATFTGKIRGFSNEDSINVGISGTVTYDKDSGILTLTTTSGKTYKYDVGENYTGEFSDSDNGVITYSGLTSCYLPGTMILTPEGEVAVEKLEVGDLVLTHDITTGASVPMKIVWAGSSPVNVTGAAAGDEAGAPVRIFKNAFDNGIPAQDLLVTSEHCMLINGQFIPVRMLVNGRSVIYDRSFTQFLVYHIETEKHAILTANGALSESFLNTENYSGFRQAGKIVSLNIPRKITWADAAAPLNVTREFVEPVFHAISLRAEQQGFVLQTPESILTNDTNFHLVTETGAKICRIRESDGRVMFMIPAGIERVRLVSNASRPCDVIGPFVDDRRNLGVLAGNVMLCERDTTITLTEHLQDTELSGWNNIENETARWTKGNALLKLGQRPMGSIALMAIDIHAGGPYILEDRLPEQSAIQA</sequence>
<comment type="caution">
    <text evidence="6">The sequence shown here is derived from an EMBL/GenBank/DDBJ whole genome shotgun (WGS) entry which is preliminary data.</text>
</comment>
<dbReference type="EMBL" id="JAPIUZ010000009">
    <property type="protein sequence ID" value="MCX2564701.1"/>
    <property type="molecule type" value="Genomic_DNA"/>
</dbReference>
<evidence type="ECO:0000313" key="6">
    <source>
        <dbReference type="EMBL" id="MCX2564701.1"/>
    </source>
</evidence>
<dbReference type="Pfam" id="PF13403">
    <property type="entry name" value="Hint_2"/>
    <property type="match status" value="1"/>
</dbReference>
<dbReference type="SUPFAM" id="SSF51294">
    <property type="entry name" value="Hedgehog/intein (Hint) domain"/>
    <property type="match status" value="1"/>
</dbReference>
<dbReference type="Proteomes" id="UP001301152">
    <property type="component" value="Unassembled WGS sequence"/>
</dbReference>
<feature type="domain" description="Hyphally-regulated cell wall protein N-terminal" evidence="4">
    <location>
        <begin position="134"/>
        <end position="358"/>
    </location>
</feature>
<dbReference type="InterPro" id="IPR028992">
    <property type="entry name" value="Hedgehog/Intein_dom"/>
</dbReference>
<keyword evidence="7" id="KW-1185">Reference proteome</keyword>
<keyword evidence="1" id="KW-0732">Signal</keyword>
<evidence type="ECO:0000256" key="1">
    <source>
        <dbReference type="ARBA" id="ARBA00022729"/>
    </source>
</evidence>
<evidence type="ECO:0000259" key="5">
    <source>
        <dbReference type="Pfam" id="PF13403"/>
    </source>
</evidence>
<dbReference type="InterPro" id="IPR021031">
    <property type="entry name" value="Hyphal-reg_cell_wall_N"/>
</dbReference>
<reference evidence="6 7" key="1">
    <citation type="submission" date="2022-11" db="EMBL/GenBank/DDBJ databases">
        <title>Genome sequencing of Acetobacter type strain.</title>
        <authorList>
            <person name="Heo J."/>
            <person name="Lee D."/>
            <person name="Han B.-H."/>
            <person name="Hong S.-B."/>
            <person name="Kwon S.-W."/>
        </authorList>
    </citation>
    <scope>NUCLEOTIDE SEQUENCE [LARGE SCALE GENOMIC DNA]</scope>
    <source>
        <strain evidence="6 7">KACC 21253</strain>
    </source>
</reference>
<evidence type="ECO:0000259" key="4">
    <source>
        <dbReference type="Pfam" id="PF11765"/>
    </source>
</evidence>
<dbReference type="InterPro" id="IPR036844">
    <property type="entry name" value="Hint_dom_sf"/>
</dbReference>
<proteinExistence type="predicted"/>
<feature type="compositionally biased region" description="Polar residues" evidence="3">
    <location>
        <begin position="1"/>
        <end position="18"/>
    </location>
</feature>
<evidence type="ECO:0000256" key="3">
    <source>
        <dbReference type="SAM" id="MobiDB-lite"/>
    </source>
</evidence>
<dbReference type="RefSeq" id="WP_173560393.1">
    <property type="nucleotide sequence ID" value="NZ_JAPIUZ010000009.1"/>
</dbReference>
<gene>
    <name evidence="6" type="ORF">OQ497_12170</name>
</gene>
<dbReference type="Gene3D" id="2.170.16.10">
    <property type="entry name" value="Hedgehog/Intein (Hint) domain"/>
    <property type="match status" value="1"/>
</dbReference>
<feature type="region of interest" description="Disordered" evidence="3">
    <location>
        <begin position="1"/>
        <end position="21"/>
    </location>
</feature>
<protein>
    <submittedName>
        <fullName evidence="6">Hint domain-containing protein</fullName>
    </submittedName>
</protein>